<gene>
    <name evidence="2" type="ORF">BDW42DRAFT_176191</name>
</gene>
<sequence>MGASKQTDITDTDTDTYALHCSQPFSHFHMWLRPHLPIFTHSHSHGPSLTASTRAKSMAFDSHNNLLNELGAPLTNHLQPVCQSVVMLHPPGCFALLCLSACLLVCMSACLLAGLLAGSTLQESNTREIRSEKWNKNKNKITHRVAHIHCVW</sequence>
<evidence type="ECO:0000256" key="1">
    <source>
        <dbReference type="SAM" id="Phobius"/>
    </source>
</evidence>
<proteinExistence type="predicted"/>
<dbReference type="EMBL" id="KZ559588">
    <property type="protein sequence ID" value="PLN77817.1"/>
    <property type="molecule type" value="Genomic_DNA"/>
</dbReference>
<reference evidence="3" key="1">
    <citation type="submission" date="2017-12" db="EMBL/GenBank/DDBJ databases">
        <authorList>
            <consortium name="DOE Joint Genome Institute"/>
            <person name="Mondo S.J."/>
            <person name="Kjaerbolling I."/>
            <person name="Vesth T.C."/>
            <person name="Frisvad J.C."/>
            <person name="Nybo J.L."/>
            <person name="Theobald S."/>
            <person name="Kuo A."/>
            <person name="Bowyer P."/>
            <person name="Matsuda Y."/>
            <person name="Lyhne E.K."/>
            <person name="Kogle M.E."/>
            <person name="Clum A."/>
            <person name="Lipzen A."/>
            <person name="Salamov A."/>
            <person name="Ngan C.Y."/>
            <person name="Daum C."/>
            <person name="Chiniquy J."/>
            <person name="Barry K."/>
            <person name="LaButti K."/>
            <person name="Haridas S."/>
            <person name="Simmons B.A."/>
            <person name="Magnuson J.K."/>
            <person name="Mortensen U.H."/>
            <person name="Larsen T.O."/>
            <person name="Grigoriev I.V."/>
            <person name="Baker S.E."/>
            <person name="Andersen M.R."/>
            <person name="Nordberg H.P."/>
            <person name="Cantor M.N."/>
            <person name="Hua S.X."/>
        </authorList>
    </citation>
    <scope>NUCLEOTIDE SEQUENCE [LARGE SCALE GENOMIC DNA]</scope>
    <source>
        <strain evidence="3">IBT 19404</strain>
    </source>
</reference>
<evidence type="ECO:0000313" key="2">
    <source>
        <dbReference type="EMBL" id="PLN77817.1"/>
    </source>
</evidence>
<keyword evidence="1" id="KW-1133">Transmembrane helix</keyword>
<feature type="transmembrane region" description="Helical" evidence="1">
    <location>
        <begin position="94"/>
        <end position="117"/>
    </location>
</feature>
<organism evidence="2 3">
    <name type="scientific">Aspergillus taichungensis</name>
    <dbReference type="NCBI Taxonomy" id="482145"/>
    <lineage>
        <taxon>Eukaryota</taxon>
        <taxon>Fungi</taxon>
        <taxon>Dikarya</taxon>
        <taxon>Ascomycota</taxon>
        <taxon>Pezizomycotina</taxon>
        <taxon>Eurotiomycetes</taxon>
        <taxon>Eurotiomycetidae</taxon>
        <taxon>Eurotiales</taxon>
        <taxon>Aspergillaceae</taxon>
        <taxon>Aspergillus</taxon>
        <taxon>Aspergillus subgen. Circumdati</taxon>
    </lineage>
</organism>
<evidence type="ECO:0000313" key="3">
    <source>
        <dbReference type="Proteomes" id="UP000235023"/>
    </source>
</evidence>
<accession>A0A2J5HL02</accession>
<dbReference type="AlphaFoldDB" id="A0A2J5HL02"/>
<protein>
    <submittedName>
        <fullName evidence="2">Uncharacterized protein</fullName>
    </submittedName>
</protein>
<keyword evidence="1" id="KW-0812">Transmembrane</keyword>
<name>A0A2J5HL02_9EURO</name>
<keyword evidence="1" id="KW-0472">Membrane</keyword>
<keyword evidence="3" id="KW-1185">Reference proteome</keyword>
<dbReference type="Proteomes" id="UP000235023">
    <property type="component" value="Unassembled WGS sequence"/>
</dbReference>